<keyword evidence="1" id="KW-0472">Membrane</keyword>
<feature type="transmembrane region" description="Helical" evidence="1">
    <location>
        <begin position="6"/>
        <end position="22"/>
    </location>
</feature>
<sequence>MVQTGRVYAIFFLMAFVFYADVESGLESHPFYDIPSLIEVTCSGKRLSTATDIMSISLFTKRNNLVVCFINIAKRQCSTDSQDFVSCIVDNTNTRRTEARTLVTDLKFGMFREYGCNITAVDTLEKTVKIVSWSLVVKGESKCIIV</sequence>
<name>A0ABD0KPB7_9CAEN</name>
<organism evidence="2 3">
    <name type="scientific">Batillaria attramentaria</name>
    <dbReference type="NCBI Taxonomy" id="370345"/>
    <lineage>
        <taxon>Eukaryota</taxon>
        <taxon>Metazoa</taxon>
        <taxon>Spiralia</taxon>
        <taxon>Lophotrochozoa</taxon>
        <taxon>Mollusca</taxon>
        <taxon>Gastropoda</taxon>
        <taxon>Caenogastropoda</taxon>
        <taxon>Sorbeoconcha</taxon>
        <taxon>Cerithioidea</taxon>
        <taxon>Batillariidae</taxon>
        <taxon>Batillaria</taxon>
    </lineage>
</organism>
<gene>
    <name evidence="2" type="ORF">BaRGS_00019846</name>
</gene>
<evidence type="ECO:0000313" key="2">
    <source>
        <dbReference type="EMBL" id="KAK7488889.1"/>
    </source>
</evidence>
<evidence type="ECO:0000256" key="1">
    <source>
        <dbReference type="SAM" id="Phobius"/>
    </source>
</evidence>
<reference evidence="2 3" key="1">
    <citation type="journal article" date="2023" name="Sci. Data">
        <title>Genome assembly of the Korean intertidal mud-creeper Batillaria attramentaria.</title>
        <authorList>
            <person name="Patra A.K."/>
            <person name="Ho P.T."/>
            <person name="Jun S."/>
            <person name="Lee S.J."/>
            <person name="Kim Y."/>
            <person name="Won Y.J."/>
        </authorList>
    </citation>
    <scope>NUCLEOTIDE SEQUENCE [LARGE SCALE GENOMIC DNA]</scope>
    <source>
        <strain evidence="2">Wonlab-2016</strain>
    </source>
</reference>
<comment type="caution">
    <text evidence="2">The sequence shown here is derived from an EMBL/GenBank/DDBJ whole genome shotgun (WGS) entry which is preliminary data.</text>
</comment>
<dbReference type="EMBL" id="JACVVK020000145">
    <property type="protein sequence ID" value="KAK7488889.1"/>
    <property type="molecule type" value="Genomic_DNA"/>
</dbReference>
<dbReference type="Proteomes" id="UP001519460">
    <property type="component" value="Unassembled WGS sequence"/>
</dbReference>
<proteinExistence type="predicted"/>
<keyword evidence="3" id="KW-1185">Reference proteome</keyword>
<protein>
    <submittedName>
        <fullName evidence="2">Uncharacterized protein</fullName>
    </submittedName>
</protein>
<keyword evidence="1" id="KW-1133">Transmembrane helix</keyword>
<dbReference type="AlphaFoldDB" id="A0ABD0KPB7"/>
<evidence type="ECO:0000313" key="3">
    <source>
        <dbReference type="Proteomes" id="UP001519460"/>
    </source>
</evidence>
<keyword evidence="1" id="KW-0812">Transmembrane</keyword>
<accession>A0ABD0KPB7</accession>